<sequence length="218" mass="24828">MVVSFDPAADIPMKLRQRIERWSVSPPRLQFSQYGPLDKYFNLRFPKALVKPQGLLRPKDNTPDVSYFEILSHMDVGQDVSVDSTGQAVEAEKHYPDFLVTSYYEQNAEGGWPSDFVRLVCEIGSLYDQPAPTASQKAAIQVQLSEYMYLLGSEGERWDERAIGVAIIGTEVSFAKSRRETDENGMEYVKWTKGAWLSLYGKEWDAEMKRIAAIIEKD</sequence>
<dbReference type="OrthoDB" id="3235981at2759"/>
<dbReference type="EMBL" id="SFCI01001258">
    <property type="protein sequence ID" value="TFY76273.1"/>
    <property type="molecule type" value="Genomic_DNA"/>
</dbReference>
<name>A0A4Y9ZQG3_9AGAM</name>
<keyword evidence="2" id="KW-1185">Reference proteome</keyword>
<organism evidence="1 2">
    <name type="scientific">Hericium alpestre</name>
    <dbReference type="NCBI Taxonomy" id="135208"/>
    <lineage>
        <taxon>Eukaryota</taxon>
        <taxon>Fungi</taxon>
        <taxon>Dikarya</taxon>
        <taxon>Basidiomycota</taxon>
        <taxon>Agaricomycotina</taxon>
        <taxon>Agaricomycetes</taxon>
        <taxon>Russulales</taxon>
        <taxon>Hericiaceae</taxon>
        <taxon>Hericium</taxon>
    </lineage>
</organism>
<evidence type="ECO:0000313" key="2">
    <source>
        <dbReference type="Proteomes" id="UP000298061"/>
    </source>
</evidence>
<evidence type="ECO:0000313" key="1">
    <source>
        <dbReference type="EMBL" id="TFY76273.1"/>
    </source>
</evidence>
<reference evidence="1 2" key="1">
    <citation type="submission" date="2019-02" db="EMBL/GenBank/DDBJ databases">
        <title>Genome sequencing of the rare red list fungi Hericium alpestre (H. flagellum).</title>
        <authorList>
            <person name="Buettner E."/>
            <person name="Kellner H."/>
        </authorList>
    </citation>
    <scope>NUCLEOTIDE SEQUENCE [LARGE SCALE GENOMIC DNA]</scope>
    <source>
        <strain evidence="1 2">DSM 108284</strain>
    </source>
</reference>
<gene>
    <name evidence="1" type="ORF">EWM64_g7741</name>
</gene>
<comment type="caution">
    <text evidence="1">The sequence shown here is derived from an EMBL/GenBank/DDBJ whole genome shotgun (WGS) entry which is preliminary data.</text>
</comment>
<dbReference type="Proteomes" id="UP000298061">
    <property type="component" value="Unassembled WGS sequence"/>
</dbReference>
<accession>A0A4Y9ZQG3</accession>
<proteinExistence type="predicted"/>
<dbReference type="AlphaFoldDB" id="A0A4Y9ZQG3"/>
<protein>
    <submittedName>
        <fullName evidence="1">Uncharacterized protein</fullName>
    </submittedName>
</protein>